<evidence type="ECO:0000313" key="3">
    <source>
        <dbReference type="EMBL" id="TQE95637.1"/>
    </source>
</evidence>
<feature type="compositionally biased region" description="Low complexity" evidence="1">
    <location>
        <begin position="24"/>
        <end position="48"/>
    </location>
</feature>
<dbReference type="Pfam" id="PF01370">
    <property type="entry name" value="Epimerase"/>
    <property type="match status" value="1"/>
</dbReference>
<keyword evidence="4" id="KW-1185">Reference proteome</keyword>
<sequence>MARSRAGKRRWRWPWPSRRRQARTRSSAPPGAGPRSMGRPGRGSDMGMQAGDTVLVTGATGYIGGRLAERLVTEEGVHVRGLVRNPAKAAELARRGIEVVPGDITDPASLQGAMAGCQVVFHAAAWVSEAGSRDEVWAVNVQGTQNVVDAALAAGVQRLVHVSSCAVYGSLQQFDIDEETPPRRTGNLYADSKVEAEEVVFRAWQEQGLAVVVARPSQVYGLGSPQFTLRPLEAIRSGKMLLIDGGRHLCKPIYIDNLVDGLICCAKVEAAVGQAFNFTDGPPVPWREFFGAYARMLGVERLPAAPYPVAWLAAALFELQAAVRGRKASLNRRVVKALRSNNSFSNRKARTVLGWEPRVDLAEGMRRTEAWLRANGYLEKKRP</sequence>
<feature type="compositionally biased region" description="Basic residues" evidence="1">
    <location>
        <begin position="1"/>
        <end position="23"/>
    </location>
</feature>
<dbReference type="InParanoid" id="A0A540VFX1"/>
<dbReference type="OrthoDB" id="9803061at2"/>
<protein>
    <submittedName>
        <fullName evidence="3">NAD-dependent epimerase/dehydratase family protein</fullName>
    </submittedName>
</protein>
<evidence type="ECO:0000259" key="2">
    <source>
        <dbReference type="Pfam" id="PF01370"/>
    </source>
</evidence>
<dbReference type="AlphaFoldDB" id="A0A540VFX1"/>
<dbReference type="EMBL" id="VIGC01000012">
    <property type="protein sequence ID" value="TQE95637.1"/>
    <property type="molecule type" value="Genomic_DNA"/>
</dbReference>
<feature type="domain" description="NAD-dependent epimerase/dehydratase" evidence="2">
    <location>
        <begin position="54"/>
        <end position="277"/>
    </location>
</feature>
<dbReference type="PANTHER" id="PTHR48079">
    <property type="entry name" value="PROTEIN YEEZ"/>
    <property type="match status" value="1"/>
</dbReference>
<dbReference type="Gene3D" id="3.40.50.720">
    <property type="entry name" value="NAD(P)-binding Rossmann-like Domain"/>
    <property type="match status" value="1"/>
</dbReference>
<accession>A0A540VFX1</accession>
<feature type="region of interest" description="Disordered" evidence="1">
    <location>
        <begin position="1"/>
        <end position="49"/>
    </location>
</feature>
<proteinExistence type="predicted"/>
<dbReference type="InterPro" id="IPR036291">
    <property type="entry name" value="NAD(P)-bd_dom_sf"/>
</dbReference>
<name>A0A540VFX1_9CHLR</name>
<dbReference type="GO" id="GO:0004029">
    <property type="term" value="F:aldehyde dehydrogenase (NAD+) activity"/>
    <property type="evidence" value="ECO:0007669"/>
    <property type="project" value="TreeGrafter"/>
</dbReference>
<evidence type="ECO:0000256" key="1">
    <source>
        <dbReference type="SAM" id="MobiDB-lite"/>
    </source>
</evidence>
<organism evidence="3 4">
    <name type="scientific">Litorilinea aerophila</name>
    <dbReference type="NCBI Taxonomy" id="1204385"/>
    <lineage>
        <taxon>Bacteria</taxon>
        <taxon>Bacillati</taxon>
        <taxon>Chloroflexota</taxon>
        <taxon>Caldilineae</taxon>
        <taxon>Caldilineales</taxon>
        <taxon>Caldilineaceae</taxon>
        <taxon>Litorilinea</taxon>
    </lineage>
</organism>
<dbReference type="InterPro" id="IPR051783">
    <property type="entry name" value="NAD(P)-dependent_oxidoreduct"/>
</dbReference>
<reference evidence="3 4" key="1">
    <citation type="submission" date="2019-06" db="EMBL/GenBank/DDBJ databases">
        <title>Genome sequence of Litorilinea aerophila BAA-2444.</title>
        <authorList>
            <person name="Maclea K.S."/>
            <person name="Maurais E.G."/>
            <person name="Iannazzi L.C."/>
        </authorList>
    </citation>
    <scope>NUCLEOTIDE SEQUENCE [LARGE SCALE GENOMIC DNA]</scope>
    <source>
        <strain evidence="3 4">ATCC BAA-2444</strain>
    </source>
</reference>
<dbReference type="GO" id="GO:0005737">
    <property type="term" value="C:cytoplasm"/>
    <property type="evidence" value="ECO:0007669"/>
    <property type="project" value="TreeGrafter"/>
</dbReference>
<dbReference type="InterPro" id="IPR001509">
    <property type="entry name" value="Epimerase_deHydtase"/>
</dbReference>
<gene>
    <name evidence="3" type="ORF">FKZ61_10945</name>
</gene>
<evidence type="ECO:0000313" key="4">
    <source>
        <dbReference type="Proteomes" id="UP000317371"/>
    </source>
</evidence>
<dbReference type="PANTHER" id="PTHR48079:SF6">
    <property type="entry name" value="NAD(P)-BINDING DOMAIN-CONTAINING PROTEIN-RELATED"/>
    <property type="match status" value="1"/>
</dbReference>
<dbReference type="SUPFAM" id="SSF51735">
    <property type="entry name" value="NAD(P)-binding Rossmann-fold domains"/>
    <property type="match status" value="1"/>
</dbReference>
<comment type="caution">
    <text evidence="3">The sequence shown here is derived from an EMBL/GenBank/DDBJ whole genome shotgun (WGS) entry which is preliminary data.</text>
</comment>
<dbReference type="Proteomes" id="UP000317371">
    <property type="component" value="Unassembled WGS sequence"/>
</dbReference>